<keyword evidence="9" id="KW-0067">ATP-binding</keyword>
<evidence type="ECO:0000256" key="9">
    <source>
        <dbReference type="ARBA" id="ARBA00022840"/>
    </source>
</evidence>
<dbReference type="InterPro" id="IPR045267">
    <property type="entry name" value="CDK11/PITSLRE_STKc"/>
</dbReference>
<protein>
    <recommendedName>
        <fullName evidence="3">cyclin-dependent kinase</fullName>
        <ecNumber evidence="3">2.7.11.22</ecNumber>
    </recommendedName>
    <alternativeName>
        <fullName evidence="13">Galactosyltransferase-associated protein kinase p58/GTA</fullName>
    </alternativeName>
</protein>
<evidence type="ECO:0000256" key="5">
    <source>
        <dbReference type="ARBA" id="ARBA00022553"/>
    </source>
</evidence>
<dbReference type="Gene3D" id="1.10.510.10">
    <property type="entry name" value="Transferase(Phosphotransferase) domain 1"/>
    <property type="match status" value="1"/>
</dbReference>
<evidence type="ECO:0000256" key="14">
    <source>
        <dbReference type="SAM" id="MobiDB-lite"/>
    </source>
</evidence>
<evidence type="ECO:0000256" key="4">
    <source>
        <dbReference type="ARBA" id="ARBA00022527"/>
    </source>
</evidence>
<reference evidence="16" key="3">
    <citation type="submission" date="2025-09" db="UniProtKB">
        <authorList>
            <consortium name="Ensembl"/>
        </authorList>
    </citation>
    <scope>IDENTIFICATION</scope>
</reference>
<dbReference type="PANTHER" id="PTHR24056:SF107">
    <property type="entry name" value="CYCLIN-DEPENDENT KINASE 11A-RELATED"/>
    <property type="match status" value="1"/>
</dbReference>
<organism evidence="16 17">
    <name type="scientific">Oncorhynchus mykiss</name>
    <name type="common">Rainbow trout</name>
    <name type="synonym">Salmo gairdneri</name>
    <dbReference type="NCBI Taxonomy" id="8022"/>
    <lineage>
        <taxon>Eukaryota</taxon>
        <taxon>Metazoa</taxon>
        <taxon>Chordata</taxon>
        <taxon>Craniata</taxon>
        <taxon>Vertebrata</taxon>
        <taxon>Euteleostomi</taxon>
        <taxon>Actinopterygii</taxon>
        <taxon>Neopterygii</taxon>
        <taxon>Teleostei</taxon>
        <taxon>Protacanthopterygii</taxon>
        <taxon>Salmoniformes</taxon>
        <taxon>Salmonidae</taxon>
        <taxon>Salmoninae</taxon>
        <taxon>Oncorhynchus</taxon>
    </lineage>
</organism>
<dbReference type="GO" id="GO:0007346">
    <property type="term" value="P:regulation of mitotic cell cycle"/>
    <property type="evidence" value="ECO:0007669"/>
    <property type="project" value="TreeGrafter"/>
</dbReference>
<keyword evidence="8" id="KW-0418">Kinase</keyword>
<dbReference type="CDD" id="cd07843">
    <property type="entry name" value="STKc_CDC2L1"/>
    <property type="match status" value="1"/>
</dbReference>
<dbReference type="Proteomes" id="UP000694395">
    <property type="component" value="Chromosome 16"/>
</dbReference>
<reference evidence="16" key="2">
    <citation type="submission" date="2025-08" db="UniProtKB">
        <authorList>
            <consortium name="Ensembl"/>
        </authorList>
    </citation>
    <scope>IDENTIFICATION</scope>
</reference>
<proteinExistence type="inferred from homology"/>
<evidence type="ECO:0000256" key="10">
    <source>
        <dbReference type="ARBA" id="ARBA00023306"/>
    </source>
</evidence>
<feature type="compositionally biased region" description="Acidic residues" evidence="14">
    <location>
        <begin position="308"/>
        <end position="319"/>
    </location>
</feature>
<dbReference type="GO" id="GO:0005524">
    <property type="term" value="F:ATP binding"/>
    <property type="evidence" value="ECO:0007669"/>
    <property type="project" value="UniProtKB-KW"/>
</dbReference>
<dbReference type="AlphaFoldDB" id="A0A8C7U5U5"/>
<reference evidence="16" key="1">
    <citation type="submission" date="2020-07" db="EMBL/GenBank/DDBJ databases">
        <title>A long reads based de novo assembly of the rainbow trout Arlee double haploid line genome.</title>
        <authorList>
            <person name="Gao G."/>
            <person name="Palti Y."/>
        </authorList>
    </citation>
    <scope>NUCLEOTIDE SEQUENCE [LARGE SCALE GENOMIC DNA]</scope>
</reference>
<dbReference type="InterPro" id="IPR008271">
    <property type="entry name" value="Ser/Thr_kinase_AS"/>
</dbReference>
<dbReference type="EC" id="2.7.11.22" evidence="3"/>
<dbReference type="PANTHER" id="PTHR24056">
    <property type="entry name" value="CELL DIVISION PROTEIN KINASE"/>
    <property type="match status" value="1"/>
</dbReference>
<keyword evidence="6" id="KW-0808">Transferase</keyword>
<dbReference type="Pfam" id="PF00069">
    <property type="entry name" value="Pkinase"/>
    <property type="match status" value="1"/>
</dbReference>
<keyword evidence="7" id="KW-0547">Nucleotide-binding</keyword>
<evidence type="ECO:0000256" key="11">
    <source>
        <dbReference type="ARBA" id="ARBA00047811"/>
    </source>
</evidence>
<dbReference type="Gene3D" id="3.30.200.20">
    <property type="entry name" value="Phosphorylase Kinase, domain 1"/>
    <property type="match status" value="1"/>
</dbReference>
<feature type="region of interest" description="Disordered" evidence="14">
    <location>
        <begin position="22"/>
        <end position="59"/>
    </location>
</feature>
<comment type="cofactor">
    <cofactor evidence="1">
        <name>Mg(2+)</name>
        <dbReference type="ChEBI" id="CHEBI:18420"/>
    </cofactor>
</comment>
<evidence type="ECO:0000256" key="13">
    <source>
        <dbReference type="ARBA" id="ARBA00079859"/>
    </source>
</evidence>
<comment type="catalytic activity">
    <reaction evidence="12">
        <text>L-seryl-[protein] + ATP = O-phospho-L-seryl-[protein] + ADP + H(+)</text>
        <dbReference type="Rhea" id="RHEA:17989"/>
        <dbReference type="Rhea" id="RHEA-COMP:9863"/>
        <dbReference type="Rhea" id="RHEA-COMP:11604"/>
        <dbReference type="ChEBI" id="CHEBI:15378"/>
        <dbReference type="ChEBI" id="CHEBI:29999"/>
        <dbReference type="ChEBI" id="CHEBI:30616"/>
        <dbReference type="ChEBI" id="CHEBI:83421"/>
        <dbReference type="ChEBI" id="CHEBI:456216"/>
        <dbReference type="EC" id="2.7.11.22"/>
    </reaction>
</comment>
<evidence type="ECO:0000256" key="3">
    <source>
        <dbReference type="ARBA" id="ARBA00012425"/>
    </source>
</evidence>
<evidence type="ECO:0000256" key="8">
    <source>
        <dbReference type="ARBA" id="ARBA00022777"/>
    </source>
</evidence>
<gene>
    <name evidence="16" type="primary">cdk11b</name>
</gene>
<evidence type="ECO:0000256" key="12">
    <source>
        <dbReference type="ARBA" id="ARBA00048367"/>
    </source>
</evidence>
<evidence type="ECO:0000313" key="17">
    <source>
        <dbReference type="Proteomes" id="UP000694395"/>
    </source>
</evidence>
<evidence type="ECO:0000256" key="1">
    <source>
        <dbReference type="ARBA" id="ARBA00001946"/>
    </source>
</evidence>
<feature type="region of interest" description="Disordered" evidence="14">
    <location>
        <begin position="305"/>
        <end position="345"/>
    </location>
</feature>
<keyword evidence="10" id="KW-0131">Cell cycle</keyword>
<sequence>MGDEKDTWKVKTLDEILQEKKRRRELEESTEPKRLKNTDDREAKRDTPEEGELRDKKMEITIRNSPYIREDSTEDRSSITAQSSRLLCSYLSHCILYSSLKQTLTVWGGWLLGFWRAPDRIPPSSPDYRDRLEQVERQRERDRKLREQQQKEQREQKERERRAEERRKEREVRREVPSHHRALPDEYGDKPKQSHRSRSPNPNQTPRDRLEQNTAKDEKPEDKDLLSDLQDISDNERKTSTGESSLGSGSGSDEENDDGSSSEGEGEEEESGSGSGESDQTAGLLNLCLCYCDCVRDRAHVLSRTTITDEEEEEEEAGEGDVTPQSVSHSHSATPELEENYIPDSPPISPVELKKELPKYLPALQGCRSVEEFQCLNRIEEGTYGVVYRAKDKKTDEIVALKRLKMEKEKEGFPITSLREINTILKAQHPNIVTVREIVVGSNMDKIYIVMNYVEHDLKSLMETMKQPFLPGEVKTLMIQLLRGVRHLHDNWILHRDLKTSNLLLSHKGILKVGDFGLAREYGSPLKPYTPVVVTLWYRSPELLLGAKEYSTAVDMWSVGCIFGELLTQKPLFPGKSEIDQINKIFKDLGSPSEKIWPGYNELPAVKKMTFTEYPYNNMRKRFGALLSDQGFDLMNKFLTYCPSKRILSDEALKHEYFRETPQPIDPSMFPTWPAKSEQQRVKRGTSPRPPEGGLGYSQLGDDDLKDTGFHLTTSNQGASAVGPGFSLKF</sequence>
<evidence type="ECO:0000259" key="15">
    <source>
        <dbReference type="PROSITE" id="PS50011"/>
    </source>
</evidence>
<feature type="compositionally biased region" description="Acidic residues" evidence="14">
    <location>
        <begin position="252"/>
        <end position="271"/>
    </location>
</feature>
<evidence type="ECO:0000313" key="16">
    <source>
        <dbReference type="Ensembl" id="ENSOMYP00000089536.2"/>
    </source>
</evidence>
<dbReference type="InterPro" id="IPR011009">
    <property type="entry name" value="Kinase-like_dom_sf"/>
</dbReference>
<dbReference type="FunFam" id="1.10.510.10:FF:000124">
    <property type="entry name" value="cyclin-dependent kinase 11B isoform X1"/>
    <property type="match status" value="1"/>
</dbReference>
<evidence type="ECO:0000256" key="7">
    <source>
        <dbReference type="ARBA" id="ARBA00022741"/>
    </source>
</evidence>
<dbReference type="InterPro" id="IPR000719">
    <property type="entry name" value="Prot_kinase_dom"/>
</dbReference>
<comment type="similarity">
    <text evidence="2">Belongs to the protein kinase superfamily. CMGC Ser/Thr protein kinase family. CDC2/CDKX subfamily.</text>
</comment>
<accession>A0A8C7U5U5</accession>
<name>A0A8C7U5U5_ONCMY</name>
<evidence type="ECO:0000256" key="6">
    <source>
        <dbReference type="ARBA" id="ARBA00022679"/>
    </source>
</evidence>
<feature type="domain" description="Protein kinase" evidence="15">
    <location>
        <begin position="373"/>
        <end position="658"/>
    </location>
</feature>
<dbReference type="Ensembl" id="ENSOMYT00000097495.2">
    <property type="protein sequence ID" value="ENSOMYP00000089536.2"/>
    <property type="gene ID" value="ENSOMYG00000041132.2"/>
</dbReference>
<feature type="compositionally biased region" description="Polar residues" evidence="14">
    <location>
        <begin position="323"/>
        <end position="333"/>
    </location>
</feature>
<evidence type="ECO:0000256" key="2">
    <source>
        <dbReference type="ARBA" id="ARBA00006485"/>
    </source>
</evidence>
<feature type="region of interest" description="Disordered" evidence="14">
    <location>
        <begin position="121"/>
        <end position="280"/>
    </location>
</feature>
<feature type="compositionally biased region" description="Basic and acidic residues" evidence="14">
    <location>
        <begin position="206"/>
        <end position="226"/>
    </location>
</feature>
<dbReference type="FunFam" id="3.30.200.20:FF:000054">
    <property type="entry name" value="Cyclin-dependent kinase 11B"/>
    <property type="match status" value="1"/>
</dbReference>
<dbReference type="GO" id="GO:0005634">
    <property type="term" value="C:nucleus"/>
    <property type="evidence" value="ECO:0007669"/>
    <property type="project" value="UniProtKB-ARBA"/>
</dbReference>
<dbReference type="GO" id="GO:0004693">
    <property type="term" value="F:cyclin-dependent protein serine/threonine kinase activity"/>
    <property type="evidence" value="ECO:0007669"/>
    <property type="project" value="UniProtKB-EC"/>
</dbReference>
<feature type="compositionally biased region" description="Basic and acidic residues" evidence="14">
    <location>
        <begin position="127"/>
        <end position="192"/>
    </location>
</feature>
<feature type="region of interest" description="Disordered" evidence="14">
    <location>
        <begin position="668"/>
        <end position="730"/>
    </location>
</feature>
<dbReference type="PROSITE" id="PS00108">
    <property type="entry name" value="PROTEIN_KINASE_ST"/>
    <property type="match status" value="1"/>
</dbReference>
<dbReference type="GeneTree" id="ENSGT00940000158459"/>
<keyword evidence="17" id="KW-1185">Reference proteome</keyword>
<dbReference type="PROSITE" id="PS50011">
    <property type="entry name" value="PROTEIN_KINASE_DOM"/>
    <property type="match status" value="1"/>
</dbReference>
<dbReference type="InterPro" id="IPR050108">
    <property type="entry name" value="CDK"/>
</dbReference>
<keyword evidence="4" id="KW-0723">Serine/threonine-protein kinase</keyword>
<comment type="catalytic activity">
    <reaction evidence="11">
        <text>L-threonyl-[protein] + ATP = O-phospho-L-threonyl-[protein] + ADP + H(+)</text>
        <dbReference type="Rhea" id="RHEA:46608"/>
        <dbReference type="Rhea" id="RHEA-COMP:11060"/>
        <dbReference type="Rhea" id="RHEA-COMP:11605"/>
        <dbReference type="ChEBI" id="CHEBI:15378"/>
        <dbReference type="ChEBI" id="CHEBI:30013"/>
        <dbReference type="ChEBI" id="CHEBI:30616"/>
        <dbReference type="ChEBI" id="CHEBI:61977"/>
        <dbReference type="ChEBI" id="CHEBI:456216"/>
        <dbReference type="EC" id="2.7.11.22"/>
    </reaction>
</comment>
<dbReference type="SMART" id="SM00220">
    <property type="entry name" value="S_TKc"/>
    <property type="match status" value="1"/>
</dbReference>
<dbReference type="SUPFAM" id="SSF56112">
    <property type="entry name" value="Protein kinase-like (PK-like)"/>
    <property type="match status" value="1"/>
</dbReference>
<keyword evidence="5" id="KW-0597">Phosphoprotein</keyword>